<reference evidence="1 2" key="1">
    <citation type="journal article" date="2013" name="Mar. Genomics">
        <title>Expression of sulfatases in Rhodopirellula baltica and the diversity of sulfatases in the genus Rhodopirellula.</title>
        <authorList>
            <person name="Wegner C.E."/>
            <person name="Richter-Heitmann T."/>
            <person name="Klindworth A."/>
            <person name="Klockow C."/>
            <person name="Richter M."/>
            <person name="Achstetter T."/>
            <person name="Glockner F.O."/>
            <person name="Harder J."/>
        </authorList>
    </citation>
    <scope>NUCLEOTIDE SEQUENCE [LARGE SCALE GENOMIC DNA]</scope>
    <source>
        <strain evidence="1 2">SWK14</strain>
    </source>
</reference>
<protein>
    <submittedName>
        <fullName evidence="1">Uncharacterized protein</fullName>
    </submittedName>
</protein>
<evidence type="ECO:0000313" key="2">
    <source>
        <dbReference type="Proteomes" id="UP000010959"/>
    </source>
</evidence>
<dbReference type="Proteomes" id="UP000010959">
    <property type="component" value="Unassembled WGS sequence"/>
</dbReference>
<gene>
    <name evidence="1" type="ORF">RBSWK_06048</name>
</gene>
<dbReference type="AlphaFoldDB" id="L7C841"/>
<sequence length="41" mass="4831">MTGAWEPFGVRHVYHAQPGRTSKRFIWLYPIMPADLFSLPR</sequence>
<dbReference type="EMBL" id="AMWG01000174">
    <property type="protein sequence ID" value="ELP29960.1"/>
    <property type="molecule type" value="Genomic_DNA"/>
</dbReference>
<accession>L7C841</accession>
<dbReference type="PATRIC" id="fig|993516.3.peg.6478"/>
<proteinExistence type="predicted"/>
<comment type="caution">
    <text evidence="1">The sequence shown here is derived from an EMBL/GenBank/DDBJ whole genome shotgun (WGS) entry which is preliminary data.</text>
</comment>
<organism evidence="1 2">
    <name type="scientific">Rhodopirellula baltica SWK14</name>
    <dbReference type="NCBI Taxonomy" id="993516"/>
    <lineage>
        <taxon>Bacteria</taxon>
        <taxon>Pseudomonadati</taxon>
        <taxon>Planctomycetota</taxon>
        <taxon>Planctomycetia</taxon>
        <taxon>Pirellulales</taxon>
        <taxon>Pirellulaceae</taxon>
        <taxon>Rhodopirellula</taxon>
    </lineage>
</organism>
<evidence type="ECO:0000313" key="1">
    <source>
        <dbReference type="EMBL" id="ELP29960.1"/>
    </source>
</evidence>
<name>L7C841_RHOBT</name>